<evidence type="ECO:0000256" key="3">
    <source>
        <dbReference type="SAM" id="MobiDB-lite"/>
    </source>
</evidence>
<protein>
    <submittedName>
        <fullName evidence="5">Ef hand family protein</fullName>
    </submittedName>
</protein>
<keyword evidence="2" id="KW-0106">Calcium</keyword>
<evidence type="ECO:0000313" key="5">
    <source>
        <dbReference type="EMBL" id="CDW71908.1"/>
    </source>
</evidence>
<evidence type="ECO:0000256" key="1">
    <source>
        <dbReference type="ARBA" id="ARBA00022737"/>
    </source>
</evidence>
<dbReference type="CDD" id="cd00051">
    <property type="entry name" value="EFh"/>
    <property type="match status" value="1"/>
</dbReference>
<feature type="region of interest" description="Disordered" evidence="3">
    <location>
        <begin position="216"/>
        <end position="278"/>
    </location>
</feature>
<dbReference type="EMBL" id="CCKQ01000811">
    <property type="protein sequence ID" value="CDW71908.1"/>
    <property type="molecule type" value="Genomic_DNA"/>
</dbReference>
<dbReference type="PROSITE" id="PS50222">
    <property type="entry name" value="EF_HAND_2"/>
    <property type="match status" value="2"/>
</dbReference>
<feature type="domain" description="EF-hand" evidence="4">
    <location>
        <begin position="180"/>
        <end position="215"/>
    </location>
</feature>
<gene>
    <name evidence="5" type="primary">Contig17474.g18585</name>
    <name evidence="5" type="ORF">STYLEM_858</name>
</gene>
<dbReference type="SMART" id="SM00054">
    <property type="entry name" value="EFh"/>
    <property type="match status" value="2"/>
</dbReference>
<feature type="domain" description="EF-hand" evidence="4">
    <location>
        <begin position="144"/>
        <end position="179"/>
    </location>
</feature>
<dbReference type="Gene3D" id="1.10.238.10">
    <property type="entry name" value="EF-hand"/>
    <property type="match status" value="1"/>
</dbReference>
<dbReference type="InterPro" id="IPR051111">
    <property type="entry name" value="Ca-binding_regulatory"/>
</dbReference>
<evidence type="ECO:0000259" key="4">
    <source>
        <dbReference type="PROSITE" id="PS50222"/>
    </source>
</evidence>
<dbReference type="GO" id="GO:0005509">
    <property type="term" value="F:calcium ion binding"/>
    <property type="evidence" value="ECO:0007669"/>
    <property type="project" value="InterPro"/>
</dbReference>
<keyword evidence="6" id="KW-1185">Reference proteome</keyword>
<dbReference type="OrthoDB" id="26525at2759"/>
<evidence type="ECO:0000256" key="2">
    <source>
        <dbReference type="ARBA" id="ARBA00022837"/>
    </source>
</evidence>
<dbReference type="PANTHER" id="PTHR46311">
    <property type="entry name" value="CALCIUM-BINDING PROTEIN 8-RELATED"/>
    <property type="match status" value="1"/>
</dbReference>
<dbReference type="SUPFAM" id="SSF47473">
    <property type="entry name" value="EF-hand"/>
    <property type="match status" value="1"/>
</dbReference>
<dbReference type="Pfam" id="PF13499">
    <property type="entry name" value="EF-hand_7"/>
    <property type="match status" value="1"/>
</dbReference>
<dbReference type="InParanoid" id="A0A077ZPT4"/>
<dbReference type="PROSITE" id="PS00018">
    <property type="entry name" value="EF_HAND_1"/>
    <property type="match status" value="2"/>
</dbReference>
<feature type="compositionally biased region" description="Basic and acidic residues" evidence="3">
    <location>
        <begin position="263"/>
        <end position="275"/>
    </location>
</feature>
<dbReference type="InterPro" id="IPR002048">
    <property type="entry name" value="EF_hand_dom"/>
</dbReference>
<dbReference type="AlphaFoldDB" id="A0A077ZPT4"/>
<name>A0A077ZPT4_STYLE</name>
<accession>A0A077ZPT4</accession>
<dbReference type="InterPro" id="IPR011992">
    <property type="entry name" value="EF-hand-dom_pair"/>
</dbReference>
<organism evidence="5 6">
    <name type="scientific">Stylonychia lemnae</name>
    <name type="common">Ciliate</name>
    <dbReference type="NCBI Taxonomy" id="5949"/>
    <lineage>
        <taxon>Eukaryota</taxon>
        <taxon>Sar</taxon>
        <taxon>Alveolata</taxon>
        <taxon>Ciliophora</taxon>
        <taxon>Intramacronucleata</taxon>
        <taxon>Spirotrichea</taxon>
        <taxon>Stichotrichia</taxon>
        <taxon>Sporadotrichida</taxon>
        <taxon>Oxytrichidae</taxon>
        <taxon>Stylonychinae</taxon>
        <taxon>Stylonychia</taxon>
    </lineage>
</organism>
<dbReference type="GO" id="GO:0032588">
    <property type="term" value="C:trans-Golgi network membrane"/>
    <property type="evidence" value="ECO:0007669"/>
    <property type="project" value="TreeGrafter"/>
</dbReference>
<evidence type="ECO:0000313" key="6">
    <source>
        <dbReference type="Proteomes" id="UP000039865"/>
    </source>
</evidence>
<reference evidence="5 6" key="1">
    <citation type="submission" date="2014-06" db="EMBL/GenBank/DDBJ databases">
        <authorList>
            <person name="Swart Estienne"/>
        </authorList>
    </citation>
    <scope>NUCLEOTIDE SEQUENCE [LARGE SCALE GENOMIC DNA]</scope>
    <source>
        <strain evidence="5 6">130c</strain>
    </source>
</reference>
<dbReference type="InterPro" id="IPR018247">
    <property type="entry name" value="EF_Hand_1_Ca_BS"/>
</dbReference>
<sequence>MRTDRLMKPTTSSLNHRVKADLQSQLQSIKTNIYQQLPPQQSAQQQQFQYSIPVKLQSQQSQRSFLNYTSLSNNNSSMGLSNTHSQLNLKNIILNNHHIKGNKSMQNHASSSSIPSSMLFQADSVKRQWLNKHGKSNFVDFNDEELAKLRKYFRELDTDGSGSIGLEELEQPLISLGLCSNRKEVQAIMNSVDEDKSGQIEFNEFLNIIKGASNFKNTDRDQSKTTTRNKSFGTAEQSNRDFRLRTNISKKKSLPPLGQNTYSKRDLPKYNKENDESSENQAIYKLFKNLTNGKLKSSENPNIPFQLFLSNYRRRRILDAVMNSNDNIMNAKTNDILRVYKNFLDGEGEHKRKQSHGDGDDPNEILIEDLDDEPKYNTIDQYNVMEADKLLFDTQIGEEFNPKLLTKILQSKNHY</sequence>
<dbReference type="Proteomes" id="UP000039865">
    <property type="component" value="Unassembled WGS sequence"/>
</dbReference>
<dbReference type="PANTHER" id="PTHR46311:SF5">
    <property type="entry name" value="EF-HAND DOMAIN-CONTAINING PROTEIN"/>
    <property type="match status" value="1"/>
</dbReference>
<proteinExistence type="predicted"/>
<keyword evidence="1" id="KW-0677">Repeat</keyword>
<feature type="compositionally biased region" description="Polar residues" evidence="3">
    <location>
        <begin position="224"/>
        <end position="237"/>
    </location>
</feature>